<feature type="transmembrane region" description="Helical" evidence="1">
    <location>
        <begin position="7"/>
        <end position="29"/>
    </location>
</feature>
<keyword evidence="1" id="KW-0812">Transmembrane</keyword>
<dbReference type="Proteomes" id="UP000272464">
    <property type="component" value="Unassembled WGS sequence"/>
</dbReference>
<comment type="caution">
    <text evidence="2">The sequence shown here is derived from an EMBL/GenBank/DDBJ whole genome shotgun (WGS) entry which is preliminary data.</text>
</comment>
<evidence type="ECO:0000313" key="3">
    <source>
        <dbReference type="Proteomes" id="UP000272464"/>
    </source>
</evidence>
<reference evidence="2 3" key="1">
    <citation type="submission" date="2018-12" db="EMBL/GenBank/DDBJ databases">
        <authorList>
            <person name="Sun L."/>
            <person name="Chen Z."/>
        </authorList>
    </citation>
    <scope>NUCLEOTIDE SEQUENCE [LARGE SCALE GENOMIC DNA]</scope>
    <source>
        <strain evidence="2 3">3-5-3</strain>
    </source>
</reference>
<keyword evidence="1" id="KW-0472">Membrane</keyword>
<gene>
    <name evidence="2" type="ORF">EJP77_09870</name>
</gene>
<keyword evidence="3" id="KW-1185">Reference proteome</keyword>
<protein>
    <submittedName>
        <fullName evidence="2">DUF3159 domain-containing protein</fullName>
    </submittedName>
</protein>
<accession>A0A3S1D6I8</accession>
<feature type="transmembrane region" description="Helical" evidence="1">
    <location>
        <begin position="61"/>
        <end position="80"/>
    </location>
</feature>
<proteinExistence type="predicted"/>
<feature type="transmembrane region" description="Helical" evidence="1">
    <location>
        <begin position="35"/>
        <end position="54"/>
    </location>
</feature>
<sequence>MTWRAWLPQIVLTVLLNALLPWLVYLLLIRHFSSFTALSAAAFLPLIENIVYLARYRRLDTFGSLMLGSFVLAALLAFMGGDERVLLVRGSIVTGAVGAAFLLSLLLNRPLIYGLAKRFVSPETAAKYEEGWHKPQVRRVFRIMTAVWGAALLLEAAVRTLLVYTLPVAVFLGVSNLVFYGFIGAAALWTWVYRKRSTAAMNPRL</sequence>
<evidence type="ECO:0000256" key="1">
    <source>
        <dbReference type="SAM" id="Phobius"/>
    </source>
</evidence>
<keyword evidence="1" id="KW-1133">Transmembrane helix</keyword>
<feature type="transmembrane region" description="Helical" evidence="1">
    <location>
        <begin position="86"/>
        <end position="108"/>
    </location>
</feature>
<dbReference type="AlphaFoldDB" id="A0A3S1D6I8"/>
<dbReference type="OrthoDB" id="7062026at2"/>
<dbReference type="NCBIfam" id="NF041646">
    <property type="entry name" value="VC0807_fam"/>
    <property type="match status" value="1"/>
</dbReference>
<evidence type="ECO:0000313" key="2">
    <source>
        <dbReference type="EMBL" id="RUT31980.1"/>
    </source>
</evidence>
<organism evidence="2 3">
    <name type="scientific">Paenibacillus zeisoli</name>
    <dbReference type="NCBI Taxonomy" id="2496267"/>
    <lineage>
        <taxon>Bacteria</taxon>
        <taxon>Bacillati</taxon>
        <taxon>Bacillota</taxon>
        <taxon>Bacilli</taxon>
        <taxon>Bacillales</taxon>
        <taxon>Paenibacillaceae</taxon>
        <taxon>Paenibacillus</taxon>
    </lineage>
</organism>
<dbReference type="EMBL" id="RZNX01000003">
    <property type="protein sequence ID" value="RUT31980.1"/>
    <property type="molecule type" value="Genomic_DNA"/>
</dbReference>
<feature type="transmembrane region" description="Helical" evidence="1">
    <location>
        <begin position="140"/>
        <end position="162"/>
    </location>
</feature>
<feature type="transmembrane region" description="Helical" evidence="1">
    <location>
        <begin position="168"/>
        <end position="192"/>
    </location>
</feature>
<name>A0A3S1D6I8_9BACL</name>